<accession>A0A8D4UTF0</accession>
<evidence type="ECO:0000256" key="2">
    <source>
        <dbReference type="ARBA" id="ARBA00007441"/>
    </source>
</evidence>
<reference evidence="9" key="1">
    <citation type="submission" date="2019-05" db="EMBL/GenBank/DDBJ databases">
        <title>Complete genome sequencing of Dialister sp. strain 5BBH33.</title>
        <authorList>
            <person name="Sakamoto M."/>
            <person name="Murakami T."/>
            <person name="Mori H."/>
        </authorList>
    </citation>
    <scope>NUCLEOTIDE SEQUENCE [LARGE SCALE GENOMIC DNA]</scope>
    <source>
        <strain evidence="9">5BBH33</strain>
    </source>
</reference>
<feature type="domain" description="Aminotransferase class I/classII large" evidence="7">
    <location>
        <begin position="36"/>
        <end position="405"/>
    </location>
</feature>
<evidence type="ECO:0000259" key="7">
    <source>
        <dbReference type="Pfam" id="PF00155"/>
    </source>
</evidence>
<dbReference type="KEGG" id="dho:Dia5BBH33_02200"/>
<dbReference type="Pfam" id="PF00155">
    <property type="entry name" value="Aminotran_1_2"/>
    <property type="match status" value="1"/>
</dbReference>
<dbReference type="GO" id="GO:0042802">
    <property type="term" value="F:identical protein binding"/>
    <property type="evidence" value="ECO:0007669"/>
    <property type="project" value="TreeGrafter"/>
</dbReference>
<dbReference type="GeneID" id="92715440"/>
<dbReference type="GO" id="GO:0008483">
    <property type="term" value="F:transaminase activity"/>
    <property type="evidence" value="ECO:0007669"/>
    <property type="project" value="UniProtKB-KW"/>
</dbReference>
<comment type="similarity">
    <text evidence="2">Belongs to the class-I pyridoxal-phosphate-dependent aminotransferase family.</text>
</comment>
<gene>
    <name evidence="8" type="ORF">Dia5BBH33_02200</name>
</gene>
<organism evidence="8 9">
    <name type="scientific">Dialister hominis</name>
    <dbReference type="NCBI Taxonomy" id="2582419"/>
    <lineage>
        <taxon>Bacteria</taxon>
        <taxon>Bacillati</taxon>
        <taxon>Bacillota</taxon>
        <taxon>Negativicutes</taxon>
        <taxon>Veillonellales</taxon>
        <taxon>Veillonellaceae</taxon>
        <taxon>Dialister</taxon>
    </lineage>
</organism>
<dbReference type="SUPFAM" id="SSF53383">
    <property type="entry name" value="PLP-dependent transferases"/>
    <property type="match status" value="1"/>
</dbReference>
<dbReference type="EMBL" id="AP019697">
    <property type="protein sequence ID" value="BBK24285.1"/>
    <property type="molecule type" value="Genomic_DNA"/>
</dbReference>
<comment type="subunit">
    <text evidence="3">Homodimer.</text>
</comment>
<dbReference type="GO" id="GO:0030170">
    <property type="term" value="F:pyridoxal phosphate binding"/>
    <property type="evidence" value="ECO:0007669"/>
    <property type="project" value="InterPro"/>
</dbReference>
<dbReference type="InterPro" id="IPR015422">
    <property type="entry name" value="PyrdxlP-dep_Trfase_small"/>
</dbReference>
<comment type="cofactor">
    <cofactor evidence="1">
        <name>pyridoxal 5'-phosphate</name>
        <dbReference type="ChEBI" id="CHEBI:597326"/>
    </cofactor>
</comment>
<keyword evidence="6" id="KW-0663">Pyridoxal phosphate</keyword>
<dbReference type="RefSeq" id="WP_108850077.1">
    <property type="nucleotide sequence ID" value="NZ_AP019697.1"/>
</dbReference>
<dbReference type="GO" id="GO:0006520">
    <property type="term" value="P:amino acid metabolic process"/>
    <property type="evidence" value="ECO:0007669"/>
    <property type="project" value="InterPro"/>
</dbReference>
<dbReference type="CDD" id="cd00609">
    <property type="entry name" value="AAT_like"/>
    <property type="match status" value="1"/>
</dbReference>
<evidence type="ECO:0000256" key="1">
    <source>
        <dbReference type="ARBA" id="ARBA00001933"/>
    </source>
</evidence>
<evidence type="ECO:0000256" key="5">
    <source>
        <dbReference type="ARBA" id="ARBA00022679"/>
    </source>
</evidence>
<dbReference type="OrthoDB" id="9766445at2"/>
<dbReference type="Proteomes" id="UP000320585">
    <property type="component" value="Chromosome"/>
</dbReference>
<dbReference type="InterPro" id="IPR015421">
    <property type="entry name" value="PyrdxlP-dep_Trfase_major"/>
</dbReference>
<protein>
    <submittedName>
        <fullName evidence="8">Aspartate aminotransferase</fullName>
    </submittedName>
</protein>
<dbReference type="Gene3D" id="3.90.1150.10">
    <property type="entry name" value="Aspartate Aminotransferase, domain 1"/>
    <property type="match status" value="1"/>
</dbReference>
<sequence>MYSIAAPHAKGKSAEDNIFAANNRAIALAKEIGVENVTNATVGSILDEDGSLVVLDVVKQELKNLTPPEFCAYAPIKGYDEFLKDCIDQCFGKSRPEGYIDACATPGGTGVLHHVVHNYSEPGDEVLITDWHWGAYDSLIDDNNRKVRTFSFLTSDGHFNAASFKENVEDILKKQDNIVIILNGIANNPTGYCMSVAEWQSAVDVLKEATKDETKNAILIADVAYLDYSGEKEECREFFKVFGGLPKNILVVCAYTLSKGFTMYGQRMGAMIGISSDKDVIKEYVDINQYSSRATWSNCNSAAQHAMIRICQDPEKIKQLDAERAKYYKLIQERAAIFVEEAQKEGVKFVPYISGFFITIPVTNSQAVCDILEKDHVFMVPLKKGIRLAVCSVSKKKMHGLAHKLALAIKEAGAQQ</sequence>
<dbReference type="InterPro" id="IPR000796">
    <property type="entry name" value="Asp_trans"/>
</dbReference>
<evidence type="ECO:0000313" key="9">
    <source>
        <dbReference type="Proteomes" id="UP000320585"/>
    </source>
</evidence>
<dbReference type="PANTHER" id="PTHR11879:SF22">
    <property type="entry name" value="ASPARTATE AMINOTRANSFERASE, MITOCHONDRIAL"/>
    <property type="match status" value="1"/>
</dbReference>
<proteinExistence type="inferred from homology"/>
<keyword evidence="9" id="KW-1185">Reference proteome</keyword>
<evidence type="ECO:0000256" key="3">
    <source>
        <dbReference type="ARBA" id="ARBA00011738"/>
    </source>
</evidence>
<dbReference type="InterPro" id="IPR004839">
    <property type="entry name" value="Aminotransferase_I/II_large"/>
</dbReference>
<dbReference type="PANTHER" id="PTHR11879">
    <property type="entry name" value="ASPARTATE AMINOTRANSFERASE"/>
    <property type="match status" value="1"/>
</dbReference>
<evidence type="ECO:0000256" key="4">
    <source>
        <dbReference type="ARBA" id="ARBA00022576"/>
    </source>
</evidence>
<evidence type="ECO:0000313" key="8">
    <source>
        <dbReference type="EMBL" id="BBK24285.1"/>
    </source>
</evidence>
<keyword evidence="4 8" id="KW-0032">Aminotransferase</keyword>
<dbReference type="AlphaFoldDB" id="A0A8D4UTF0"/>
<name>A0A8D4UTF0_9FIRM</name>
<evidence type="ECO:0000256" key="6">
    <source>
        <dbReference type="ARBA" id="ARBA00022898"/>
    </source>
</evidence>
<dbReference type="Gene3D" id="3.40.640.10">
    <property type="entry name" value="Type I PLP-dependent aspartate aminotransferase-like (Major domain)"/>
    <property type="match status" value="1"/>
</dbReference>
<keyword evidence="5 8" id="KW-0808">Transferase</keyword>
<dbReference type="InterPro" id="IPR015424">
    <property type="entry name" value="PyrdxlP-dep_Trfase"/>
</dbReference>